<evidence type="ECO:0000313" key="2">
    <source>
        <dbReference type="EMBL" id="RGD58344.1"/>
    </source>
</evidence>
<dbReference type="EMBL" id="QVIG01000001">
    <property type="protein sequence ID" value="RGD58344.1"/>
    <property type="molecule type" value="Genomic_DNA"/>
</dbReference>
<keyword evidence="1" id="KW-1133">Transmembrane helix</keyword>
<dbReference type="AlphaFoldDB" id="A0A372ZS51"/>
<name>A0A372ZS51_9ACTN</name>
<feature type="transmembrane region" description="Helical" evidence="1">
    <location>
        <begin position="126"/>
        <end position="147"/>
    </location>
</feature>
<accession>A0A372ZS51</accession>
<feature type="transmembrane region" description="Helical" evidence="1">
    <location>
        <begin position="60"/>
        <end position="77"/>
    </location>
</feature>
<sequence>MNGWVHAGLIAVVVVVVVIRRLRGEPLNARDLFAPPVVLTALGVWALAQKHGLGTADYGWIAAGAGLGVALGAVRGATIRVYEREGVLWQRYAGRTFLVAAVSLALMAGFAALAAHFGLAADARPIQLSIGVSFLGEALVVGFRALSSGTPFAPEKRGASPLGRFGR</sequence>
<comment type="caution">
    <text evidence="2">The sequence shown here is derived from an EMBL/GenBank/DDBJ whole genome shotgun (WGS) entry which is preliminary data.</text>
</comment>
<keyword evidence="3" id="KW-1185">Reference proteome</keyword>
<keyword evidence="1" id="KW-0472">Membrane</keyword>
<organism evidence="2 3">
    <name type="scientific">Kitasatospora xanthocidica</name>
    <dbReference type="NCBI Taxonomy" id="83382"/>
    <lineage>
        <taxon>Bacteria</taxon>
        <taxon>Bacillati</taxon>
        <taxon>Actinomycetota</taxon>
        <taxon>Actinomycetes</taxon>
        <taxon>Kitasatosporales</taxon>
        <taxon>Streptomycetaceae</taxon>
        <taxon>Kitasatospora</taxon>
    </lineage>
</organism>
<reference evidence="2 3" key="1">
    <citation type="submission" date="2018-08" db="EMBL/GenBank/DDBJ databases">
        <title>Diversity &amp; Physiological Properties of Lignin-Decomposing Actinobacteria from Soil.</title>
        <authorList>
            <person name="Roh S.G."/>
            <person name="Kim S.B."/>
        </authorList>
    </citation>
    <scope>NUCLEOTIDE SEQUENCE [LARGE SCALE GENOMIC DNA]</scope>
    <source>
        <strain evidence="2 3">MMS17-GH009</strain>
    </source>
</reference>
<dbReference type="RefSeq" id="WP_117486959.1">
    <property type="nucleotide sequence ID" value="NZ_QVIG01000001.1"/>
</dbReference>
<keyword evidence="1" id="KW-0812">Transmembrane</keyword>
<evidence type="ECO:0000313" key="3">
    <source>
        <dbReference type="Proteomes" id="UP000263377"/>
    </source>
</evidence>
<feature type="transmembrane region" description="Helical" evidence="1">
    <location>
        <begin position="6"/>
        <end position="22"/>
    </location>
</feature>
<protein>
    <submittedName>
        <fullName evidence="2">DUF1453 domain-containing protein</fullName>
    </submittedName>
</protein>
<feature type="transmembrane region" description="Helical" evidence="1">
    <location>
        <begin position="29"/>
        <end position="48"/>
    </location>
</feature>
<feature type="transmembrane region" description="Helical" evidence="1">
    <location>
        <begin position="97"/>
        <end position="120"/>
    </location>
</feature>
<dbReference type="Proteomes" id="UP000263377">
    <property type="component" value="Unassembled WGS sequence"/>
</dbReference>
<gene>
    <name evidence="2" type="ORF">DR950_11585</name>
</gene>
<evidence type="ECO:0000256" key="1">
    <source>
        <dbReference type="SAM" id="Phobius"/>
    </source>
</evidence>
<proteinExistence type="predicted"/>